<reference evidence="2" key="1">
    <citation type="submission" date="2023-08" db="EMBL/GenBank/DDBJ databases">
        <title>A de novo genome assembly of Solanum verrucosum Schlechtendal, a Mexican diploid species geographically isolated from the other diploid A-genome species in potato relatives.</title>
        <authorList>
            <person name="Hosaka K."/>
        </authorList>
    </citation>
    <scope>NUCLEOTIDE SEQUENCE</scope>
    <source>
        <tissue evidence="2">Young leaves</tissue>
    </source>
</reference>
<keyword evidence="3" id="KW-1185">Reference proteome</keyword>
<dbReference type="AlphaFoldDB" id="A0AAF0V5S7"/>
<gene>
    <name evidence="2" type="ORF">MTR67_051780</name>
</gene>
<evidence type="ECO:0000313" key="2">
    <source>
        <dbReference type="EMBL" id="WMV58395.1"/>
    </source>
</evidence>
<protein>
    <recommendedName>
        <fullName evidence="1">Endonuclease/exonuclease/phosphatase domain-containing protein</fullName>
    </recommendedName>
</protein>
<organism evidence="2 3">
    <name type="scientific">Solanum verrucosum</name>
    <dbReference type="NCBI Taxonomy" id="315347"/>
    <lineage>
        <taxon>Eukaryota</taxon>
        <taxon>Viridiplantae</taxon>
        <taxon>Streptophyta</taxon>
        <taxon>Embryophyta</taxon>
        <taxon>Tracheophyta</taxon>
        <taxon>Spermatophyta</taxon>
        <taxon>Magnoliopsida</taxon>
        <taxon>eudicotyledons</taxon>
        <taxon>Gunneridae</taxon>
        <taxon>Pentapetalae</taxon>
        <taxon>asterids</taxon>
        <taxon>lamiids</taxon>
        <taxon>Solanales</taxon>
        <taxon>Solanaceae</taxon>
        <taxon>Solanoideae</taxon>
        <taxon>Solaneae</taxon>
        <taxon>Solanum</taxon>
    </lineage>
</organism>
<dbReference type="PANTHER" id="PTHR33710">
    <property type="entry name" value="BNAC02G09200D PROTEIN"/>
    <property type="match status" value="1"/>
</dbReference>
<dbReference type="EMBL" id="CP133623">
    <property type="protein sequence ID" value="WMV58395.1"/>
    <property type="molecule type" value="Genomic_DNA"/>
</dbReference>
<name>A0AAF0V5S7_SOLVR</name>
<dbReference type="Gene3D" id="3.60.10.10">
    <property type="entry name" value="Endonuclease/exonuclease/phosphatase"/>
    <property type="match status" value="1"/>
</dbReference>
<dbReference type="SUPFAM" id="SSF56219">
    <property type="entry name" value="DNase I-like"/>
    <property type="match status" value="1"/>
</dbReference>
<evidence type="ECO:0000313" key="3">
    <source>
        <dbReference type="Proteomes" id="UP001234989"/>
    </source>
</evidence>
<accession>A0AAF0V5S7</accession>
<sequence>MEGAIQDLWNSLEQVNSIISEPWCIGGDFNAIMDPDEKIGGKPHRMYKSLDFINCLDNCGARDVGFTGPKFTWCNNRRPKERIWKRLDRVFINDLWAQRFQDNSVRHLVRTGSDHRPFLMKCSKLSQDRPNYFRFLNCWVKILDFYEVVKEAWDIPVHGNDMWRLQFKLKTLSRKLTHWSRHDIGDIHKQVTIWEEKVQNLEEFDINHNTAAGREEVNKVHAKYTKWMGLHDSILRQKAHIKCFKEGDKNSKYFHCLLRNNRSKLQIKRIKNNKGKWVQNKEKIAKVTVKHFEALFNLPEPVLDHNILECIPKVITDLDNTKLSKLPLQEEIKEAVFSLSANSTAGPDDDIEIFSSRGTKSIKLVMKQIKKYELSSGQKVNNEESFFLTAPKASATRINKMRNSSGFMDKKFSFTYLGCPIYVGRKKIKYIDIMLLILLKQFSNFWKDTLQISFGECINVKRSISGAHGETYVIPKQRAELASGVWRNKA</sequence>
<feature type="domain" description="Endonuclease/exonuclease/phosphatase" evidence="1">
    <location>
        <begin position="11"/>
        <end position="115"/>
    </location>
</feature>
<evidence type="ECO:0000259" key="1">
    <source>
        <dbReference type="Pfam" id="PF03372"/>
    </source>
</evidence>
<dbReference type="InterPro" id="IPR036691">
    <property type="entry name" value="Endo/exonu/phosph_ase_sf"/>
</dbReference>
<dbReference type="Pfam" id="PF03372">
    <property type="entry name" value="Exo_endo_phos"/>
    <property type="match status" value="1"/>
</dbReference>
<dbReference type="Proteomes" id="UP001234989">
    <property type="component" value="Chromosome 12"/>
</dbReference>
<dbReference type="InterPro" id="IPR005135">
    <property type="entry name" value="Endo/exonuclease/phosphatase"/>
</dbReference>
<proteinExistence type="predicted"/>
<dbReference type="PANTHER" id="PTHR33710:SF35">
    <property type="entry name" value="RNA-DIRECTED DNA POLYMERASE (REVERSE TRANSCRIPTASE)_ RIBONUCLEASE H"/>
    <property type="match status" value="1"/>
</dbReference>